<evidence type="ECO:0000256" key="1">
    <source>
        <dbReference type="PROSITE-ProRule" id="PRU00235"/>
    </source>
</evidence>
<proteinExistence type="predicted"/>
<dbReference type="PROSITE" id="PS50012">
    <property type="entry name" value="RCC1_3"/>
    <property type="match status" value="2"/>
</dbReference>
<accession>A0AA38RBC1</accession>
<evidence type="ECO:0000313" key="2">
    <source>
        <dbReference type="EMBL" id="KAJ9141891.1"/>
    </source>
</evidence>
<dbReference type="EMBL" id="JANBVO010000024">
    <property type="protein sequence ID" value="KAJ9141891.1"/>
    <property type="molecule type" value="Genomic_DNA"/>
</dbReference>
<dbReference type="SUPFAM" id="SSF50985">
    <property type="entry name" value="RCC1/BLIP-II"/>
    <property type="match status" value="1"/>
</dbReference>
<dbReference type="InterPro" id="IPR000408">
    <property type="entry name" value="Reg_chr_condens"/>
</dbReference>
<feature type="repeat" description="RCC1" evidence="1">
    <location>
        <begin position="248"/>
        <end position="300"/>
    </location>
</feature>
<sequence length="303" mass="32295">MELYGTGFNAWNQLRFDCAAQGPDEESDDIHSFTCVLRDELIGRPRSFLSYTSVETSSGVKTAGAVPSDHDRLGSLNAVVYTDFAEAANESVVAITDDGIIHQYASLKDLLDGRQGKMFAGLPAVKQVIAYDTGFAALSTTGQVWTWGDERYGACLGRDLADSAADEPGLVSALEDLPTGPITKIAAGGYALAALTEGNDLYAWGGHAARRSIVQDLTGDPTPIIVEEDDIVDFDVGESHMIALTVSGDVFVIGENGNGQLGLDCKTADSWMKVDLDISSRRKIVGVAAGLRTSFILIQQQHS</sequence>
<dbReference type="InterPro" id="IPR009091">
    <property type="entry name" value="RCC1/BLIP-II"/>
</dbReference>
<dbReference type="GO" id="GO:0005085">
    <property type="term" value="F:guanyl-nucleotide exchange factor activity"/>
    <property type="evidence" value="ECO:0007669"/>
    <property type="project" value="TreeGrafter"/>
</dbReference>
<dbReference type="InterPro" id="IPR051553">
    <property type="entry name" value="Ran_GTPase-activating"/>
</dbReference>
<reference evidence="2" key="1">
    <citation type="submission" date="2022-07" db="EMBL/GenBank/DDBJ databases">
        <title>Fungi with potential for degradation of polypropylene.</title>
        <authorList>
            <person name="Gostincar C."/>
        </authorList>
    </citation>
    <scope>NUCLEOTIDE SEQUENCE</scope>
    <source>
        <strain evidence="2">EXF-13308</strain>
    </source>
</reference>
<dbReference type="AlphaFoldDB" id="A0AA38RBC1"/>
<dbReference type="Gene3D" id="2.130.10.30">
    <property type="entry name" value="Regulator of chromosome condensation 1/beta-lactamase-inhibitor protein II"/>
    <property type="match status" value="1"/>
</dbReference>
<feature type="repeat" description="RCC1" evidence="1">
    <location>
        <begin position="142"/>
        <end position="198"/>
    </location>
</feature>
<dbReference type="Proteomes" id="UP001174694">
    <property type="component" value="Unassembled WGS sequence"/>
</dbReference>
<comment type="caution">
    <text evidence="2">The sequence shown here is derived from an EMBL/GenBank/DDBJ whole genome shotgun (WGS) entry which is preliminary data.</text>
</comment>
<dbReference type="PANTHER" id="PTHR45982:SF1">
    <property type="entry name" value="REGULATOR OF CHROMOSOME CONDENSATION"/>
    <property type="match status" value="1"/>
</dbReference>
<gene>
    <name evidence="2" type="ORF">NKR23_g7560</name>
</gene>
<evidence type="ECO:0000313" key="3">
    <source>
        <dbReference type="Proteomes" id="UP001174694"/>
    </source>
</evidence>
<keyword evidence="3" id="KW-1185">Reference proteome</keyword>
<organism evidence="2 3">
    <name type="scientific">Pleurostoma richardsiae</name>
    <dbReference type="NCBI Taxonomy" id="41990"/>
    <lineage>
        <taxon>Eukaryota</taxon>
        <taxon>Fungi</taxon>
        <taxon>Dikarya</taxon>
        <taxon>Ascomycota</taxon>
        <taxon>Pezizomycotina</taxon>
        <taxon>Sordariomycetes</taxon>
        <taxon>Sordariomycetidae</taxon>
        <taxon>Calosphaeriales</taxon>
        <taxon>Pleurostomataceae</taxon>
        <taxon>Pleurostoma</taxon>
    </lineage>
</organism>
<dbReference type="Pfam" id="PF13540">
    <property type="entry name" value="RCC1_2"/>
    <property type="match status" value="2"/>
</dbReference>
<protein>
    <submittedName>
        <fullName evidence="2">RCC1/BLIP-II protein</fullName>
    </submittedName>
</protein>
<name>A0AA38RBC1_9PEZI</name>
<dbReference type="GO" id="GO:0005737">
    <property type="term" value="C:cytoplasm"/>
    <property type="evidence" value="ECO:0007669"/>
    <property type="project" value="TreeGrafter"/>
</dbReference>
<dbReference type="PANTHER" id="PTHR45982">
    <property type="entry name" value="REGULATOR OF CHROMOSOME CONDENSATION"/>
    <property type="match status" value="1"/>
</dbReference>